<comment type="function">
    <text evidence="10">Component of the cytochrome c oxidase, the last enzyme in the mitochondrial electron transport chain which drives oxidative phosphorylation. The respiratory chain contains 3 multisubunit complexes succinate dehydrogenase (complex II, CII), ubiquinol-cytochrome c oxidoreductase (cytochrome b-c1 complex, complex III, CIII) and cytochrome c oxidase (complex IV, CIV), that cooperate to transfer electrons derived from NADH and succinate to molecular oxygen, creating an electrochemical gradient over the inner membrane that drives transmembrane transport and the ATP synthase. Cytochrome c oxidase is the component of the respiratory chain that catalyzes the reduction of oxygen to water. Electrons originating from reduced cytochrome c in the intermembrane space (IMS) are transferred via the dinuclear copper A center (CU(A)) of subunit 2 and heme A of subunit 1 to the active site in subunit 1, a binuclear center (BNC) formed by heme A3 and copper B (CU(B)). The BNC reduces molecular oxygen to 2 water molecules using 4 electrons from cytochrome c in the IMS and 4 protons from the mitochondrial matrix.</text>
</comment>
<keyword evidence="4 10" id="KW-0812">Transmembrane</keyword>
<dbReference type="Pfam" id="PF02935">
    <property type="entry name" value="COX7C"/>
    <property type="match status" value="1"/>
</dbReference>
<evidence type="ECO:0000313" key="11">
    <source>
        <dbReference type="EMBL" id="KAF9945257.1"/>
    </source>
</evidence>
<evidence type="ECO:0000256" key="5">
    <source>
        <dbReference type="ARBA" id="ARBA00022792"/>
    </source>
</evidence>
<evidence type="ECO:0000256" key="10">
    <source>
        <dbReference type="RuleBase" id="RU368123"/>
    </source>
</evidence>
<comment type="subcellular location">
    <subcellularLocation>
        <location evidence="1 10">Mitochondrion inner membrane</location>
        <topology evidence="1 10">Single-pass membrane protein</topology>
    </subcellularLocation>
</comment>
<feature type="transmembrane region" description="Helical" evidence="10">
    <location>
        <begin position="47"/>
        <end position="69"/>
    </location>
</feature>
<name>A0A9P6LVZ4_9FUNG</name>
<dbReference type="PANTHER" id="PTHR13313">
    <property type="entry name" value="CYTOCHROME C OXIDASE SUBUNIT VIIC"/>
    <property type="match status" value="1"/>
</dbReference>
<dbReference type="EMBL" id="JAAAHW010008061">
    <property type="protein sequence ID" value="KAF9945257.1"/>
    <property type="molecule type" value="Genomic_DNA"/>
</dbReference>
<evidence type="ECO:0000256" key="6">
    <source>
        <dbReference type="ARBA" id="ARBA00022946"/>
    </source>
</evidence>
<evidence type="ECO:0000256" key="8">
    <source>
        <dbReference type="ARBA" id="ARBA00023128"/>
    </source>
</evidence>
<evidence type="ECO:0000313" key="12">
    <source>
        <dbReference type="Proteomes" id="UP000749646"/>
    </source>
</evidence>
<keyword evidence="6 10" id="KW-0809">Transit peptide</keyword>
<keyword evidence="8 10" id="KW-0496">Mitochondrion</keyword>
<dbReference type="PANTHER" id="PTHR13313:SF0">
    <property type="entry name" value="CYTOCHROME C OXIDASE SUBUNIT 7C, MITOCHONDRIAL"/>
    <property type="match status" value="1"/>
</dbReference>
<reference evidence="11" key="1">
    <citation type="journal article" date="2020" name="Fungal Divers.">
        <title>Resolving the Mortierellaceae phylogeny through synthesis of multi-gene phylogenetics and phylogenomics.</title>
        <authorList>
            <person name="Vandepol N."/>
            <person name="Liber J."/>
            <person name="Desiro A."/>
            <person name="Na H."/>
            <person name="Kennedy M."/>
            <person name="Barry K."/>
            <person name="Grigoriev I.V."/>
            <person name="Miller A.N."/>
            <person name="O'Donnell K."/>
            <person name="Stajich J.E."/>
            <person name="Bonito G."/>
        </authorList>
    </citation>
    <scope>NUCLEOTIDE SEQUENCE</scope>
    <source>
        <strain evidence="11">MES-2147</strain>
    </source>
</reference>
<keyword evidence="5 10" id="KW-0999">Mitochondrion inner membrane</keyword>
<comment type="caution">
    <text evidence="11">The sequence shown here is derived from an EMBL/GenBank/DDBJ whole genome shotgun (WGS) entry which is preliminary data.</text>
</comment>
<accession>A0A9P6LVZ4</accession>
<protein>
    <recommendedName>
        <fullName evidence="10">Cytochrome c oxidase subunit 8, mitochondrial</fullName>
    </recommendedName>
    <alternativeName>
        <fullName evidence="10">Cytochrome c oxidase polypeptide VIII</fullName>
    </alternativeName>
</protein>
<dbReference type="SUPFAM" id="SSF81427">
    <property type="entry name" value="Mitochondrial cytochrome c oxidase subunit VIIc (aka VIIIa)"/>
    <property type="match status" value="1"/>
</dbReference>
<comment type="similarity">
    <text evidence="3 10">Belongs to the cytochrome c oxidase VIIc family.</text>
</comment>
<dbReference type="InterPro" id="IPR004202">
    <property type="entry name" value="COX7C/Cox8"/>
</dbReference>
<sequence length="77" mass="8286">MNAAAVFARTGIRARATMGATPMRSGAYHWTNDNGQNIPFSTKNKPALAVGVVGFLGLGFALPFVATYWQHYKAGRL</sequence>
<keyword evidence="9 10" id="KW-0472">Membrane</keyword>
<evidence type="ECO:0000256" key="2">
    <source>
        <dbReference type="ARBA" id="ARBA00004673"/>
    </source>
</evidence>
<organism evidence="11 12">
    <name type="scientific">Modicella reniformis</name>
    <dbReference type="NCBI Taxonomy" id="1440133"/>
    <lineage>
        <taxon>Eukaryota</taxon>
        <taxon>Fungi</taxon>
        <taxon>Fungi incertae sedis</taxon>
        <taxon>Mucoromycota</taxon>
        <taxon>Mortierellomycotina</taxon>
        <taxon>Mortierellomycetes</taxon>
        <taxon>Mortierellales</taxon>
        <taxon>Mortierellaceae</taxon>
        <taxon>Modicella</taxon>
    </lineage>
</organism>
<comment type="pathway">
    <text evidence="2 10">Energy metabolism; oxidative phosphorylation.</text>
</comment>
<dbReference type="Gene3D" id="4.10.49.10">
    <property type="entry name" value="Cytochrome c oxidase subunit VIIc"/>
    <property type="match status" value="1"/>
</dbReference>
<dbReference type="AlphaFoldDB" id="A0A9P6LVZ4"/>
<proteinExistence type="inferred from homology"/>
<evidence type="ECO:0000256" key="4">
    <source>
        <dbReference type="ARBA" id="ARBA00022692"/>
    </source>
</evidence>
<gene>
    <name evidence="11" type="ORF">BGZ65_010960</name>
</gene>
<keyword evidence="7 10" id="KW-1133">Transmembrane helix</keyword>
<dbReference type="GO" id="GO:0045277">
    <property type="term" value="C:respiratory chain complex IV"/>
    <property type="evidence" value="ECO:0007669"/>
    <property type="project" value="UniProtKB-UniRule"/>
</dbReference>
<dbReference type="OrthoDB" id="9974841at2759"/>
<evidence type="ECO:0000256" key="1">
    <source>
        <dbReference type="ARBA" id="ARBA00004434"/>
    </source>
</evidence>
<dbReference type="InterPro" id="IPR036636">
    <property type="entry name" value="COX7C/Cox8_sf"/>
</dbReference>
<dbReference type="GO" id="GO:0006123">
    <property type="term" value="P:mitochondrial electron transport, cytochrome c to oxygen"/>
    <property type="evidence" value="ECO:0007669"/>
    <property type="project" value="UniProtKB-UniRule"/>
</dbReference>
<dbReference type="GO" id="GO:0005743">
    <property type="term" value="C:mitochondrial inner membrane"/>
    <property type="evidence" value="ECO:0007669"/>
    <property type="project" value="UniProtKB-SubCell"/>
</dbReference>
<evidence type="ECO:0000256" key="3">
    <source>
        <dbReference type="ARBA" id="ARBA00010514"/>
    </source>
</evidence>
<keyword evidence="12" id="KW-1185">Reference proteome</keyword>
<comment type="subunit">
    <text evidence="10">Component of the cytochrome c oxidase (complex IV, CIV), a multisubunit enzyme composed of a catalytic core of 3 subunits and several supernumerary subunits. The complex exists as a monomer or a dimer and forms supercomplexes (SCs) in the inner mitochondrial membrane with ubiquinol-cytochrome c oxidoreductase (cytochrome b-c1 complex, complex III, CIII).</text>
</comment>
<evidence type="ECO:0000256" key="9">
    <source>
        <dbReference type="ARBA" id="ARBA00023136"/>
    </source>
</evidence>
<evidence type="ECO:0000256" key="7">
    <source>
        <dbReference type="ARBA" id="ARBA00022989"/>
    </source>
</evidence>
<dbReference type="Proteomes" id="UP000749646">
    <property type="component" value="Unassembled WGS sequence"/>
</dbReference>